<name>A0A9Y4JMZ6_9TELE</name>
<keyword evidence="6 8" id="KW-0472">Membrane</keyword>
<feature type="compositionally biased region" description="Basic and acidic residues" evidence="7">
    <location>
        <begin position="80"/>
        <end position="92"/>
    </location>
</feature>
<evidence type="ECO:0000256" key="5">
    <source>
        <dbReference type="ARBA" id="ARBA00022989"/>
    </source>
</evidence>
<dbReference type="GO" id="GO:0005886">
    <property type="term" value="C:plasma membrane"/>
    <property type="evidence" value="ECO:0007669"/>
    <property type="project" value="TreeGrafter"/>
</dbReference>
<dbReference type="Pfam" id="PF12301">
    <property type="entry name" value="CD99L2"/>
    <property type="match status" value="1"/>
</dbReference>
<comment type="similarity">
    <text evidence="2">Belongs to the CD99 family.</text>
</comment>
<accession>A0A9Y4JMZ6</accession>
<evidence type="ECO:0000256" key="3">
    <source>
        <dbReference type="ARBA" id="ARBA00022692"/>
    </source>
</evidence>
<keyword evidence="4" id="KW-0732">Signal</keyword>
<dbReference type="GO" id="GO:0034109">
    <property type="term" value="P:homotypic cell-cell adhesion"/>
    <property type="evidence" value="ECO:0007669"/>
    <property type="project" value="TreeGrafter"/>
</dbReference>
<keyword evidence="3 8" id="KW-0812">Transmembrane</keyword>
<feature type="region of interest" description="Disordered" evidence="7">
    <location>
        <begin position="1"/>
        <end position="45"/>
    </location>
</feature>
<evidence type="ECO:0000256" key="4">
    <source>
        <dbReference type="ARBA" id="ARBA00022729"/>
    </source>
</evidence>
<proteinExistence type="inferred from homology"/>
<keyword evidence="5 8" id="KW-1133">Transmembrane helix</keyword>
<dbReference type="PANTHER" id="PTHR15076">
    <property type="entry name" value="CD99/MIC2 PROTEIN RELATED"/>
    <property type="match status" value="1"/>
</dbReference>
<feature type="compositionally biased region" description="Basic and acidic residues" evidence="7">
    <location>
        <begin position="33"/>
        <end position="42"/>
    </location>
</feature>
<dbReference type="GO" id="GO:2000391">
    <property type="term" value="P:positive regulation of neutrophil extravasation"/>
    <property type="evidence" value="ECO:0007669"/>
    <property type="project" value="TreeGrafter"/>
</dbReference>
<keyword evidence="9" id="KW-1185">Reference proteome</keyword>
<dbReference type="GO" id="GO:0072683">
    <property type="term" value="P:T cell extravasation"/>
    <property type="evidence" value="ECO:0007669"/>
    <property type="project" value="TreeGrafter"/>
</dbReference>
<sequence>MIVPAKDAGLNSENVLPPADGNPPPPGKSRSIGTEDKPEVKESGSGSLAGILSAVGVAAVGAVTGYFTYQKKKLCFKNRQEADPEAAHKADAAEAQSDPQVLSTLLNSS</sequence>
<evidence type="ECO:0000313" key="9">
    <source>
        <dbReference type="Proteomes" id="UP000694891"/>
    </source>
</evidence>
<dbReference type="AlphaFoldDB" id="A0A9Y4JMZ6"/>
<feature type="transmembrane region" description="Helical" evidence="8">
    <location>
        <begin position="48"/>
        <end position="69"/>
    </location>
</feature>
<dbReference type="Proteomes" id="UP000694891">
    <property type="component" value="Unplaced"/>
</dbReference>
<evidence type="ECO:0000256" key="1">
    <source>
        <dbReference type="ARBA" id="ARBA00004479"/>
    </source>
</evidence>
<reference evidence="10" key="1">
    <citation type="submission" date="2025-08" db="UniProtKB">
        <authorList>
            <consortium name="RefSeq"/>
        </authorList>
    </citation>
    <scope>IDENTIFICATION</scope>
</reference>
<feature type="compositionally biased region" description="Polar residues" evidence="7">
    <location>
        <begin position="99"/>
        <end position="109"/>
    </location>
</feature>
<dbReference type="InterPro" id="IPR022078">
    <property type="entry name" value="CD99L2"/>
</dbReference>
<evidence type="ECO:0000256" key="2">
    <source>
        <dbReference type="ARBA" id="ARBA00008763"/>
    </source>
</evidence>
<evidence type="ECO:0000256" key="6">
    <source>
        <dbReference type="ARBA" id="ARBA00023136"/>
    </source>
</evidence>
<comment type="subcellular location">
    <subcellularLocation>
        <location evidence="1">Membrane</location>
        <topology evidence="1">Single-pass type I membrane protein</topology>
    </subcellularLocation>
</comment>
<dbReference type="PANTHER" id="PTHR15076:SF15">
    <property type="entry name" value="CD99 ANTIGEN"/>
    <property type="match status" value="1"/>
</dbReference>
<gene>
    <name evidence="10" type="primary">LOC103356771</name>
</gene>
<feature type="region of interest" description="Disordered" evidence="7">
    <location>
        <begin position="80"/>
        <end position="109"/>
    </location>
</feature>
<evidence type="ECO:0000313" key="10">
    <source>
        <dbReference type="RefSeq" id="XP_008279280.1"/>
    </source>
</evidence>
<protein>
    <submittedName>
        <fullName evidence="10">CD99 antigen-like protein 2</fullName>
    </submittedName>
</protein>
<dbReference type="GeneID" id="103356771"/>
<evidence type="ECO:0000256" key="7">
    <source>
        <dbReference type="SAM" id="MobiDB-lite"/>
    </source>
</evidence>
<evidence type="ECO:0000256" key="8">
    <source>
        <dbReference type="SAM" id="Phobius"/>
    </source>
</evidence>
<dbReference type="RefSeq" id="XP_008279280.1">
    <property type="nucleotide sequence ID" value="XM_008281058.1"/>
</dbReference>
<organism evidence="9 10">
    <name type="scientific">Stegastes partitus</name>
    <name type="common">bicolor damselfish</name>
    <dbReference type="NCBI Taxonomy" id="144197"/>
    <lineage>
        <taxon>Eukaryota</taxon>
        <taxon>Metazoa</taxon>
        <taxon>Chordata</taxon>
        <taxon>Craniata</taxon>
        <taxon>Vertebrata</taxon>
        <taxon>Euteleostomi</taxon>
        <taxon>Actinopterygii</taxon>
        <taxon>Neopterygii</taxon>
        <taxon>Teleostei</taxon>
        <taxon>Neoteleostei</taxon>
        <taxon>Acanthomorphata</taxon>
        <taxon>Ovalentaria</taxon>
        <taxon>Pomacentridae</taxon>
        <taxon>Stegastes</taxon>
    </lineage>
</organism>